<evidence type="ECO:0000313" key="3">
    <source>
        <dbReference type="Proteomes" id="UP000614601"/>
    </source>
</evidence>
<comment type="caution">
    <text evidence="2">The sequence shown here is derived from an EMBL/GenBank/DDBJ whole genome shotgun (WGS) entry which is preliminary data.</text>
</comment>
<dbReference type="OrthoDB" id="10415134at2759"/>
<protein>
    <recommendedName>
        <fullName evidence="4">G_PROTEIN_RECEP_F1_2 domain-containing protein</fullName>
    </recommendedName>
</protein>
<feature type="transmembrane region" description="Helical" evidence="1">
    <location>
        <begin position="23"/>
        <end position="42"/>
    </location>
</feature>
<dbReference type="EMBL" id="CAJFCW020000005">
    <property type="protein sequence ID" value="CAG9117059.1"/>
    <property type="molecule type" value="Genomic_DNA"/>
</dbReference>
<proteinExistence type="predicted"/>
<feature type="transmembrane region" description="Helical" evidence="1">
    <location>
        <begin position="252"/>
        <end position="276"/>
    </location>
</feature>
<feature type="transmembrane region" description="Helical" evidence="1">
    <location>
        <begin position="101"/>
        <end position="124"/>
    </location>
</feature>
<dbReference type="PANTHER" id="PTHR22943:SF248">
    <property type="entry name" value="SEVEN TM RECEPTOR"/>
    <property type="match status" value="1"/>
</dbReference>
<dbReference type="SUPFAM" id="SSF81321">
    <property type="entry name" value="Family A G protein-coupled receptor-like"/>
    <property type="match status" value="1"/>
</dbReference>
<feature type="transmembrane region" description="Helical" evidence="1">
    <location>
        <begin position="144"/>
        <end position="166"/>
    </location>
</feature>
<keyword evidence="3" id="KW-1185">Reference proteome</keyword>
<accession>A0A811L1L4</accession>
<keyword evidence="1" id="KW-0472">Membrane</keyword>
<gene>
    <name evidence="2" type="ORF">BOKJ2_LOCUS9901</name>
</gene>
<name>A0A811L1L4_9BILA</name>
<keyword evidence="1" id="KW-1133">Transmembrane helix</keyword>
<dbReference type="Proteomes" id="UP000783686">
    <property type="component" value="Unassembled WGS sequence"/>
</dbReference>
<dbReference type="Proteomes" id="UP000614601">
    <property type="component" value="Unassembled WGS sequence"/>
</dbReference>
<dbReference type="Pfam" id="PF10326">
    <property type="entry name" value="7TM_GPCR_Str"/>
    <property type="match status" value="1"/>
</dbReference>
<sequence>MDKNNSTSTVEKSTFLKVYCSNHTISTSLGVLLNGYLILVIYKCTRRSNQQVNLILMASTLNDLMFSLFELLLQHVIYQSDGIMYIISYGFDQNVGSNLKLILSCAHYFALIQVMTMQAALHSYRYLIISQERPPTRRDFIRRYILFSIPSIYLSVSYSVSAYYGLKHSVSHYTKTLPTAWQNSDGSNNVSYVTLWSDPATKFYVFNNVVVVAALFDTSMFYIYKCYKHVNTGYEKVSASTQKMRSQFNRCLISQTLVIAVLALIPSGIISMTYALQLHGTYLGAPSMMGFAWFGAINALIPLLYMDAFRNYSIRLIFCSKQVEIDNSVATTRSLVSVS</sequence>
<organism evidence="2 3">
    <name type="scientific">Bursaphelenchus okinawaensis</name>
    <dbReference type="NCBI Taxonomy" id="465554"/>
    <lineage>
        <taxon>Eukaryota</taxon>
        <taxon>Metazoa</taxon>
        <taxon>Ecdysozoa</taxon>
        <taxon>Nematoda</taxon>
        <taxon>Chromadorea</taxon>
        <taxon>Rhabditida</taxon>
        <taxon>Tylenchina</taxon>
        <taxon>Tylenchomorpha</taxon>
        <taxon>Aphelenchoidea</taxon>
        <taxon>Aphelenchoididae</taxon>
        <taxon>Bursaphelenchus</taxon>
    </lineage>
</organism>
<feature type="transmembrane region" description="Helical" evidence="1">
    <location>
        <begin position="203"/>
        <end position="224"/>
    </location>
</feature>
<dbReference type="EMBL" id="CAJFDH010000005">
    <property type="protein sequence ID" value="CAD5222953.1"/>
    <property type="molecule type" value="Genomic_DNA"/>
</dbReference>
<dbReference type="PANTHER" id="PTHR22943">
    <property type="entry name" value="7-TRANSMEMBRANE DOMAIN RECEPTOR C.ELEGANS"/>
    <property type="match status" value="1"/>
</dbReference>
<feature type="transmembrane region" description="Helical" evidence="1">
    <location>
        <begin position="54"/>
        <end position="77"/>
    </location>
</feature>
<dbReference type="AlphaFoldDB" id="A0A811L1L4"/>
<keyword evidence="1" id="KW-0812">Transmembrane</keyword>
<evidence type="ECO:0008006" key="4">
    <source>
        <dbReference type="Google" id="ProtNLM"/>
    </source>
</evidence>
<reference evidence="2" key="1">
    <citation type="submission" date="2020-09" db="EMBL/GenBank/DDBJ databases">
        <authorList>
            <person name="Kikuchi T."/>
        </authorList>
    </citation>
    <scope>NUCLEOTIDE SEQUENCE</scope>
    <source>
        <strain evidence="2">SH1</strain>
    </source>
</reference>
<evidence type="ECO:0000256" key="1">
    <source>
        <dbReference type="SAM" id="Phobius"/>
    </source>
</evidence>
<dbReference type="InterPro" id="IPR019428">
    <property type="entry name" value="7TM_GPCR_serpentine_rcpt_Str"/>
</dbReference>
<evidence type="ECO:0000313" key="2">
    <source>
        <dbReference type="EMBL" id="CAD5222953.1"/>
    </source>
</evidence>
<feature type="transmembrane region" description="Helical" evidence="1">
    <location>
        <begin position="282"/>
        <end position="305"/>
    </location>
</feature>